<evidence type="ECO:0000256" key="1">
    <source>
        <dbReference type="ARBA" id="ARBA00022723"/>
    </source>
</evidence>
<proteinExistence type="predicted"/>
<keyword evidence="1" id="KW-0479">Metal-binding</keyword>
<reference evidence="5" key="3">
    <citation type="submission" date="2022-06" db="UniProtKB">
        <authorList>
            <consortium name="EnsemblPlants"/>
        </authorList>
    </citation>
    <scope>IDENTIFICATION</scope>
</reference>
<keyword evidence="2" id="KW-0863">Zinc-finger</keyword>
<dbReference type="GO" id="GO:0008270">
    <property type="term" value="F:zinc ion binding"/>
    <property type="evidence" value="ECO:0007669"/>
    <property type="project" value="UniProtKB-KW"/>
</dbReference>
<evidence type="ECO:0000313" key="6">
    <source>
        <dbReference type="Proteomes" id="UP000015106"/>
    </source>
</evidence>
<protein>
    <recommendedName>
        <fullName evidence="4">GRF-type domain-containing protein</fullName>
    </recommendedName>
</protein>
<dbReference type="EnsemblPlants" id="TuG1812G0300003258.01.T01">
    <property type="protein sequence ID" value="TuG1812G0300003258.01.T01"/>
    <property type="gene ID" value="TuG1812G0300003258.01"/>
</dbReference>
<evidence type="ECO:0000256" key="3">
    <source>
        <dbReference type="ARBA" id="ARBA00022833"/>
    </source>
</evidence>
<accession>A0A8R7PTG4</accession>
<dbReference type="InterPro" id="IPR010666">
    <property type="entry name" value="Znf_GRF"/>
</dbReference>
<keyword evidence="3" id="KW-0862">Zinc</keyword>
<dbReference type="Proteomes" id="UP000015106">
    <property type="component" value="Chromosome 3"/>
</dbReference>
<dbReference type="AlphaFoldDB" id="A0A8R7PTG4"/>
<feature type="domain" description="GRF-type" evidence="4">
    <location>
        <begin position="2"/>
        <end position="28"/>
    </location>
</feature>
<keyword evidence="6" id="KW-1185">Reference proteome</keyword>
<sequence length="61" mass="6814">ETNISRKEGENEGKRFYKCPIDSDTTCNDTLNTKGFWSVCTQSCIYKTNSCGTFGCTNLMA</sequence>
<evidence type="ECO:0000313" key="5">
    <source>
        <dbReference type="EnsemblPlants" id="TuG1812G0300003258.01.T01"/>
    </source>
</evidence>
<dbReference type="Pfam" id="PF06839">
    <property type="entry name" value="Zn_ribbon_GRF"/>
    <property type="match status" value="1"/>
</dbReference>
<evidence type="ECO:0000259" key="4">
    <source>
        <dbReference type="Pfam" id="PF06839"/>
    </source>
</evidence>
<organism evidence="5 6">
    <name type="scientific">Triticum urartu</name>
    <name type="common">Red wild einkorn</name>
    <name type="synonym">Crithodium urartu</name>
    <dbReference type="NCBI Taxonomy" id="4572"/>
    <lineage>
        <taxon>Eukaryota</taxon>
        <taxon>Viridiplantae</taxon>
        <taxon>Streptophyta</taxon>
        <taxon>Embryophyta</taxon>
        <taxon>Tracheophyta</taxon>
        <taxon>Spermatophyta</taxon>
        <taxon>Magnoliopsida</taxon>
        <taxon>Liliopsida</taxon>
        <taxon>Poales</taxon>
        <taxon>Poaceae</taxon>
        <taxon>BOP clade</taxon>
        <taxon>Pooideae</taxon>
        <taxon>Triticodae</taxon>
        <taxon>Triticeae</taxon>
        <taxon>Triticinae</taxon>
        <taxon>Triticum</taxon>
    </lineage>
</organism>
<dbReference type="Gramene" id="TuG1812G0300003258.01.T01">
    <property type="protein sequence ID" value="TuG1812G0300003258.01.T01"/>
    <property type="gene ID" value="TuG1812G0300003258.01"/>
</dbReference>
<reference evidence="5" key="2">
    <citation type="submission" date="2018-03" db="EMBL/GenBank/DDBJ databases">
        <title>The Triticum urartu genome reveals the dynamic nature of wheat genome evolution.</title>
        <authorList>
            <person name="Ling H."/>
            <person name="Ma B."/>
            <person name="Shi X."/>
            <person name="Liu H."/>
            <person name="Dong L."/>
            <person name="Sun H."/>
            <person name="Cao Y."/>
            <person name="Gao Q."/>
            <person name="Zheng S."/>
            <person name="Li Y."/>
            <person name="Yu Y."/>
            <person name="Du H."/>
            <person name="Qi M."/>
            <person name="Li Y."/>
            <person name="Yu H."/>
            <person name="Cui Y."/>
            <person name="Wang N."/>
            <person name="Chen C."/>
            <person name="Wu H."/>
            <person name="Zhao Y."/>
            <person name="Zhang J."/>
            <person name="Li Y."/>
            <person name="Zhou W."/>
            <person name="Zhang B."/>
            <person name="Hu W."/>
            <person name="Eijk M."/>
            <person name="Tang J."/>
            <person name="Witsenboer H."/>
            <person name="Zhao S."/>
            <person name="Li Z."/>
            <person name="Zhang A."/>
            <person name="Wang D."/>
            <person name="Liang C."/>
        </authorList>
    </citation>
    <scope>NUCLEOTIDE SEQUENCE [LARGE SCALE GENOMIC DNA]</scope>
    <source>
        <strain evidence="5">cv. G1812</strain>
    </source>
</reference>
<name>A0A8R7PTG4_TRIUA</name>
<evidence type="ECO:0000256" key="2">
    <source>
        <dbReference type="ARBA" id="ARBA00022771"/>
    </source>
</evidence>
<reference evidence="6" key="1">
    <citation type="journal article" date="2013" name="Nature">
        <title>Draft genome of the wheat A-genome progenitor Triticum urartu.</title>
        <authorList>
            <person name="Ling H.Q."/>
            <person name="Zhao S."/>
            <person name="Liu D."/>
            <person name="Wang J."/>
            <person name="Sun H."/>
            <person name="Zhang C."/>
            <person name="Fan H."/>
            <person name="Li D."/>
            <person name="Dong L."/>
            <person name="Tao Y."/>
            <person name="Gao C."/>
            <person name="Wu H."/>
            <person name="Li Y."/>
            <person name="Cui Y."/>
            <person name="Guo X."/>
            <person name="Zheng S."/>
            <person name="Wang B."/>
            <person name="Yu K."/>
            <person name="Liang Q."/>
            <person name="Yang W."/>
            <person name="Lou X."/>
            <person name="Chen J."/>
            <person name="Feng M."/>
            <person name="Jian J."/>
            <person name="Zhang X."/>
            <person name="Luo G."/>
            <person name="Jiang Y."/>
            <person name="Liu J."/>
            <person name="Wang Z."/>
            <person name="Sha Y."/>
            <person name="Zhang B."/>
            <person name="Wu H."/>
            <person name="Tang D."/>
            <person name="Shen Q."/>
            <person name="Xue P."/>
            <person name="Zou S."/>
            <person name="Wang X."/>
            <person name="Liu X."/>
            <person name="Wang F."/>
            <person name="Yang Y."/>
            <person name="An X."/>
            <person name="Dong Z."/>
            <person name="Zhang K."/>
            <person name="Zhang X."/>
            <person name="Luo M.C."/>
            <person name="Dvorak J."/>
            <person name="Tong Y."/>
            <person name="Wang J."/>
            <person name="Yang H."/>
            <person name="Li Z."/>
            <person name="Wang D."/>
            <person name="Zhang A."/>
            <person name="Wang J."/>
        </authorList>
    </citation>
    <scope>NUCLEOTIDE SEQUENCE</scope>
    <source>
        <strain evidence="6">cv. G1812</strain>
    </source>
</reference>